<keyword evidence="3" id="KW-0694">RNA-binding</keyword>
<dbReference type="GO" id="GO:0005737">
    <property type="term" value="C:cytoplasm"/>
    <property type="evidence" value="ECO:0007669"/>
    <property type="project" value="TreeGrafter"/>
</dbReference>
<dbReference type="InterPro" id="IPR016024">
    <property type="entry name" value="ARM-type_fold"/>
</dbReference>
<dbReference type="PANTHER" id="PTHR12537:SF63">
    <property type="entry name" value="PUMILIO HOMOLOG 15"/>
    <property type="match status" value="1"/>
</dbReference>
<evidence type="ECO:0000256" key="5">
    <source>
        <dbReference type="PROSITE-ProRule" id="PRU00317"/>
    </source>
</evidence>
<keyword evidence="1" id="KW-0677">Repeat</keyword>
<evidence type="ECO:0000256" key="1">
    <source>
        <dbReference type="ARBA" id="ARBA00022737"/>
    </source>
</evidence>
<accession>A0A4D6NV98</accession>
<dbReference type="Pfam" id="PF00806">
    <property type="entry name" value="PUF"/>
    <property type="match status" value="8"/>
</dbReference>
<sequence>MMSHGSSSSAFHNDHSVSASSQQPVGLSRFFSQSHNPSQTLEDAFSRLCVSASPFNYSHSASPFNYPHSDFVADGPYGINGSSKIPPYNSWNGGISTPQTANLWHPTFTVNNYSYHGDGCLDSKPLTRQIENPTFSGVYPVVPFSSNGMVLQKTSDNNGFLNGGVLGGNGFNILGFTFDERRLRWFNNFRGCVLTLATDQHMCRTLQETLKTLTREEFDIIFLELINHVTDLMVDPFGNYVVQRMMELCSEEQRTQLVLRLTQCNFQLVRICLSPHGTRAVEKLLEYITSQEQRNRIMSALSPGAAVLAKDVSGHRVILHCLKQFPREDNENLLNVVASKCFDIATDKTGCCVLQPCINHAQGEIKKKLIAAVMFYASHLAEDCYGNYVVQHLLSLGMPGVAESLWRQLEGRFFYLACNKYGSNVVEKFFQDSVEPHSTYISLELLHNPNVAMLLVDPYGNYVIKSALSASRGHVRNALEQLIKQNSLMMQSNLFGKKLLAWFNKGRI</sequence>
<dbReference type="OrthoDB" id="668540at2759"/>
<gene>
    <name evidence="8" type="ORF">DEO72_LG11g3495</name>
</gene>
<dbReference type="GO" id="GO:0003729">
    <property type="term" value="F:mRNA binding"/>
    <property type="evidence" value="ECO:0007669"/>
    <property type="project" value="TreeGrafter"/>
</dbReference>
<protein>
    <recommendedName>
        <fullName evidence="7">PUM-HD domain-containing protein</fullName>
    </recommendedName>
</protein>
<feature type="repeat" description="Pumilio" evidence="5">
    <location>
        <begin position="224"/>
        <end position="260"/>
    </location>
</feature>
<dbReference type="SMART" id="SM00025">
    <property type="entry name" value="Pumilio"/>
    <property type="match status" value="7"/>
</dbReference>
<evidence type="ECO:0000259" key="7">
    <source>
        <dbReference type="PROSITE" id="PS50303"/>
    </source>
</evidence>
<evidence type="ECO:0000256" key="4">
    <source>
        <dbReference type="ARBA" id="ARBA00058490"/>
    </source>
</evidence>
<dbReference type="SUPFAM" id="SSF48371">
    <property type="entry name" value="ARM repeat"/>
    <property type="match status" value="1"/>
</dbReference>
<feature type="region of interest" description="Disordered" evidence="6">
    <location>
        <begin position="1"/>
        <end position="20"/>
    </location>
</feature>
<dbReference type="Proteomes" id="UP000501690">
    <property type="component" value="Linkage Group LG11"/>
</dbReference>
<dbReference type="GO" id="GO:0006417">
    <property type="term" value="P:regulation of translation"/>
    <property type="evidence" value="ECO:0007669"/>
    <property type="project" value="UniProtKB-KW"/>
</dbReference>
<feature type="repeat" description="Pumilio" evidence="5">
    <location>
        <begin position="335"/>
        <end position="371"/>
    </location>
</feature>
<feature type="domain" description="PUM-HD" evidence="7">
    <location>
        <begin position="166"/>
        <end position="507"/>
    </location>
</feature>
<evidence type="ECO:0000256" key="2">
    <source>
        <dbReference type="ARBA" id="ARBA00022845"/>
    </source>
</evidence>
<dbReference type="InterPro" id="IPR033712">
    <property type="entry name" value="Pumilio_RNA-bd"/>
</dbReference>
<dbReference type="PROSITE" id="PS50303">
    <property type="entry name" value="PUM_HD"/>
    <property type="match status" value="1"/>
</dbReference>
<reference evidence="8 9" key="1">
    <citation type="submission" date="2019-04" db="EMBL/GenBank/DDBJ databases">
        <title>An improved genome assembly and genetic linkage map for asparagus bean, Vigna unguiculata ssp. sesquipedialis.</title>
        <authorList>
            <person name="Xia Q."/>
            <person name="Zhang R."/>
            <person name="Dong Y."/>
        </authorList>
    </citation>
    <scope>NUCLEOTIDE SEQUENCE [LARGE SCALE GENOMIC DNA]</scope>
    <source>
        <tissue evidence="8">Leaf</tissue>
    </source>
</reference>
<feature type="repeat" description="Pumilio" evidence="5">
    <location>
        <begin position="444"/>
        <end position="484"/>
    </location>
</feature>
<feature type="repeat" description="Pumilio" evidence="5">
    <location>
        <begin position="408"/>
        <end position="443"/>
    </location>
</feature>
<dbReference type="CDD" id="cd07920">
    <property type="entry name" value="Pumilio"/>
    <property type="match status" value="1"/>
</dbReference>
<dbReference type="EMBL" id="CP039355">
    <property type="protein sequence ID" value="QCE16479.1"/>
    <property type="molecule type" value="Genomic_DNA"/>
</dbReference>
<evidence type="ECO:0000256" key="6">
    <source>
        <dbReference type="SAM" id="MobiDB-lite"/>
    </source>
</evidence>
<dbReference type="FunFam" id="1.25.10.10:FF:000237">
    <property type="entry name" value="Pumilio homolog 9"/>
    <property type="match status" value="1"/>
</dbReference>
<dbReference type="PROSITE" id="PS50302">
    <property type="entry name" value="PUM"/>
    <property type="match status" value="5"/>
</dbReference>
<organism evidence="8 9">
    <name type="scientific">Vigna unguiculata</name>
    <name type="common">Cowpea</name>
    <dbReference type="NCBI Taxonomy" id="3917"/>
    <lineage>
        <taxon>Eukaryota</taxon>
        <taxon>Viridiplantae</taxon>
        <taxon>Streptophyta</taxon>
        <taxon>Embryophyta</taxon>
        <taxon>Tracheophyta</taxon>
        <taxon>Spermatophyta</taxon>
        <taxon>Magnoliopsida</taxon>
        <taxon>eudicotyledons</taxon>
        <taxon>Gunneridae</taxon>
        <taxon>Pentapetalae</taxon>
        <taxon>rosids</taxon>
        <taxon>fabids</taxon>
        <taxon>Fabales</taxon>
        <taxon>Fabaceae</taxon>
        <taxon>Papilionoideae</taxon>
        <taxon>50 kb inversion clade</taxon>
        <taxon>NPAAA clade</taxon>
        <taxon>indigoferoid/millettioid clade</taxon>
        <taxon>Phaseoleae</taxon>
        <taxon>Vigna</taxon>
    </lineage>
</organism>
<evidence type="ECO:0000313" key="8">
    <source>
        <dbReference type="EMBL" id="QCE16479.1"/>
    </source>
</evidence>
<evidence type="ECO:0000256" key="3">
    <source>
        <dbReference type="ARBA" id="ARBA00022884"/>
    </source>
</evidence>
<keyword evidence="2" id="KW-0810">Translation regulation</keyword>
<dbReference type="Gene3D" id="1.25.10.10">
    <property type="entry name" value="Leucine-rich Repeat Variant"/>
    <property type="match status" value="1"/>
</dbReference>
<name>A0A4D6NV98_VIGUN</name>
<dbReference type="PANTHER" id="PTHR12537">
    <property type="entry name" value="RNA BINDING PROTEIN PUMILIO-RELATED"/>
    <property type="match status" value="1"/>
</dbReference>
<comment type="function">
    <text evidence="4">Sequence-specific RNA-binding protein that regulates translation and mRNA stability by binding the 3'-UTR of target mRNAs.</text>
</comment>
<dbReference type="InterPro" id="IPR033133">
    <property type="entry name" value="PUM-HD"/>
</dbReference>
<proteinExistence type="predicted"/>
<dbReference type="AlphaFoldDB" id="A0A4D6NV98"/>
<dbReference type="Gramene" id="Vigun09g233400.1.v1.2">
    <property type="protein sequence ID" value="Vigun09g233400.1.v1.2"/>
    <property type="gene ID" value="Vigun09g233400.v1.2"/>
</dbReference>
<dbReference type="InterPro" id="IPR001313">
    <property type="entry name" value="Pumilio_RNA-bd_rpt"/>
</dbReference>
<dbReference type="InterPro" id="IPR011989">
    <property type="entry name" value="ARM-like"/>
</dbReference>
<evidence type="ECO:0000313" key="9">
    <source>
        <dbReference type="Proteomes" id="UP000501690"/>
    </source>
</evidence>
<keyword evidence="9" id="KW-1185">Reference proteome</keyword>
<feature type="repeat" description="Pumilio" evidence="5">
    <location>
        <begin position="263"/>
        <end position="299"/>
    </location>
</feature>